<dbReference type="EMBL" id="CAFBPN010000081">
    <property type="protein sequence ID" value="CAB5027046.1"/>
    <property type="molecule type" value="Genomic_DNA"/>
</dbReference>
<feature type="transmembrane region" description="Helical" evidence="7">
    <location>
        <begin position="180"/>
        <end position="200"/>
    </location>
</feature>
<dbReference type="PANTHER" id="PTHR30269">
    <property type="entry name" value="TRANSMEMBRANE PROTEIN YFCA"/>
    <property type="match status" value="1"/>
</dbReference>
<accession>A0A6J7REB6</accession>
<dbReference type="GO" id="GO:0005886">
    <property type="term" value="C:plasma membrane"/>
    <property type="evidence" value="ECO:0007669"/>
    <property type="project" value="UniProtKB-SubCell"/>
</dbReference>
<name>A0A6J7REB6_9ZZZZ</name>
<evidence type="ECO:0000256" key="2">
    <source>
        <dbReference type="ARBA" id="ARBA00022448"/>
    </source>
</evidence>
<gene>
    <name evidence="8" type="ORF">UFOPK4098_01224</name>
</gene>
<reference evidence="8" key="1">
    <citation type="submission" date="2020-05" db="EMBL/GenBank/DDBJ databases">
        <authorList>
            <person name="Chiriac C."/>
            <person name="Salcher M."/>
            <person name="Ghai R."/>
            <person name="Kavagutti S V."/>
        </authorList>
    </citation>
    <scope>NUCLEOTIDE SEQUENCE</scope>
</reference>
<evidence type="ECO:0000256" key="7">
    <source>
        <dbReference type="SAM" id="Phobius"/>
    </source>
</evidence>
<evidence type="ECO:0000256" key="3">
    <source>
        <dbReference type="ARBA" id="ARBA00022475"/>
    </source>
</evidence>
<feature type="transmembrane region" description="Helical" evidence="7">
    <location>
        <begin position="115"/>
        <end position="133"/>
    </location>
</feature>
<keyword evidence="3" id="KW-1003">Cell membrane</keyword>
<keyword evidence="2" id="KW-0813">Transport</keyword>
<protein>
    <submittedName>
        <fullName evidence="8">Unannotated protein</fullName>
    </submittedName>
</protein>
<feature type="transmembrane region" description="Helical" evidence="7">
    <location>
        <begin position="90"/>
        <end position="109"/>
    </location>
</feature>
<organism evidence="8">
    <name type="scientific">freshwater metagenome</name>
    <dbReference type="NCBI Taxonomy" id="449393"/>
    <lineage>
        <taxon>unclassified sequences</taxon>
        <taxon>metagenomes</taxon>
        <taxon>ecological metagenomes</taxon>
    </lineage>
</organism>
<evidence type="ECO:0000313" key="8">
    <source>
        <dbReference type="EMBL" id="CAB5027046.1"/>
    </source>
</evidence>
<feature type="transmembrane region" description="Helical" evidence="7">
    <location>
        <begin position="12"/>
        <end position="34"/>
    </location>
</feature>
<evidence type="ECO:0000256" key="4">
    <source>
        <dbReference type="ARBA" id="ARBA00022692"/>
    </source>
</evidence>
<dbReference type="InterPro" id="IPR002781">
    <property type="entry name" value="TM_pro_TauE-like"/>
</dbReference>
<feature type="transmembrane region" description="Helical" evidence="7">
    <location>
        <begin position="206"/>
        <end position="223"/>
    </location>
</feature>
<dbReference type="AlphaFoldDB" id="A0A6J7REB6"/>
<sequence length="257" mass="28071">MQYLSYDNRHIYYCFSMVPDLLAVAAIICIAAFLQSISGFGFSLLAMPLLSVFVDIHDAVVIATLCGIFTNAVHLKKDHHLVERSVARRISLSALIGMPLGVVVLSLFSATQMRVIIGAVTVVLVFLMMRHFVLKVENTKVDIALGALSGLLATSVSTNGPPLVFLLQSKQLDPWRLRATLAYVFTVSGCASFVVLMMAGKGSVDAFQFALLSLPAMYLGTVIGRRTRNYVTQEVFKRLMYVLLLATALSTTLVALF</sequence>
<proteinExistence type="predicted"/>
<evidence type="ECO:0000256" key="1">
    <source>
        <dbReference type="ARBA" id="ARBA00004651"/>
    </source>
</evidence>
<dbReference type="PANTHER" id="PTHR30269:SF37">
    <property type="entry name" value="MEMBRANE TRANSPORTER PROTEIN"/>
    <property type="match status" value="1"/>
</dbReference>
<evidence type="ECO:0000256" key="5">
    <source>
        <dbReference type="ARBA" id="ARBA00022989"/>
    </source>
</evidence>
<evidence type="ECO:0000256" key="6">
    <source>
        <dbReference type="ARBA" id="ARBA00023136"/>
    </source>
</evidence>
<feature type="transmembrane region" description="Helical" evidence="7">
    <location>
        <begin position="40"/>
        <end position="69"/>
    </location>
</feature>
<comment type="subcellular location">
    <subcellularLocation>
        <location evidence="1">Cell membrane</location>
        <topology evidence="1">Multi-pass membrane protein</topology>
    </subcellularLocation>
</comment>
<keyword evidence="4 7" id="KW-0812">Transmembrane</keyword>
<dbReference type="Pfam" id="PF01925">
    <property type="entry name" value="TauE"/>
    <property type="match status" value="1"/>
</dbReference>
<keyword evidence="6 7" id="KW-0472">Membrane</keyword>
<keyword evidence="5 7" id="KW-1133">Transmembrane helix</keyword>
<dbReference type="InterPro" id="IPR052017">
    <property type="entry name" value="TSUP"/>
</dbReference>
<feature type="transmembrane region" description="Helical" evidence="7">
    <location>
        <begin position="235"/>
        <end position="256"/>
    </location>
</feature>